<accession>A0AAU8B879</accession>
<reference evidence="1" key="1">
    <citation type="submission" date="2024-03" db="EMBL/GenBank/DDBJ databases">
        <title>Diverse circular DNA viruses in blood, oral, and fecal samples of captive lemurs.</title>
        <authorList>
            <person name="Paietta E.N."/>
            <person name="Kraberger S."/>
            <person name="Lund M.C."/>
            <person name="Custer J.M."/>
            <person name="Vargas K.M."/>
            <person name="Ehmke E.E."/>
            <person name="Yoder A.D."/>
            <person name="Varsani A."/>
        </authorList>
    </citation>
    <scope>NUCLEOTIDE SEQUENCE</scope>
    <source>
        <strain evidence="1">Duke_30FF_63</strain>
    </source>
</reference>
<proteinExistence type="predicted"/>
<name>A0AAU8B879_9CAUD</name>
<protein>
    <submittedName>
        <fullName evidence="1">Uncharacterized protein</fullName>
    </submittedName>
</protein>
<evidence type="ECO:0000313" key="1">
    <source>
        <dbReference type="EMBL" id="XCD08414.1"/>
    </source>
</evidence>
<dbReference type="EMBL" id="PP511876">
    <property type="protein sequence ID" value="XCD08414.1"/>
    <property type="molecule type" value="Genomic_DNA"/>
</dbReference>
<organism evidence="1">
    <name type="scientific">Dulem virus 42</name>
    <dbReference type="NCBI Taxonomy" id="3145760"/>
    <lineage>
        <taxon>Viruses</taxon>
        <taxon>Duplodnaviria</taxon>
        <taxon>Heunggongvirae</taxon>
        <taxon>Uroviricota</taxon>
        <taxon>Caudoviricetes</taxon>
    </lineage>
</organism>
<sequence>MLASLAVVILPSGISKSPFPSIISGDSLAAVTDPSAILSAVTAQPANLSVVTA</sequence>